<keyword evidence="2" id="KW-0694">RNA-binding</keyword>
<dbReference type="PANTHER" id="PTHR33284:SF1">
    <property type="entry name" value="RIBOSOMAL PROTEIN L25_GLN-TRNA SYNTHETASE, ANTI-CODON-BINDING DOMAIN-CONTAINING PROTEIN"/>
    <property type="match status" value="1"/>
</dbReference>
<evidence type="ECO:0000313" key="9">
    <source>
        <dbReference type="Proteomes" id="UP000230922"/>
    </source>
</evidence>
<evidence type="ECO:0000256" key="4">
    <source>
        <dbReference type="ARBA" id="ARBA00023274"/>
    </source>
</evidence>
<keyword evidence="3 8" id="KW-0689">Ribosomal protein</keyword>
<name>A0A2H0VAZ4_9BACT</name>
<dbReference type="SUPFAM" id="SSF50715">
    <property type="entry name" value="Ribosomal protein L25-like"/>
    <property type="match status" value="1"/>
</dbReference>
<dbReference type="EMBL" id="PFAK01000033">
    <property type="protein sequence ID" value="PIR96264.1"/>
    <property type="molecule type" value="Genomic_DNA"/>
</dbReference>
<sequence>RDLKTNLNKARKQGQIPAVLYGHKIKNQHLFVRQADFEKIFKKAGESTIIELETADKKIHPVLIQDVSQNYLTYNPDHVDFYEVDMTEKIRATVNLEFIGESAAVKNMGGTLVRVINYLEVECLPADLPHSFSVDISSLQTFEQSIHIKDLSIPEKVKILADLEDTVAKVQPPRTEEELKTQVTEDISAVEGAVEEKKEGEEDEAKKGKADDKTADKDAKPETDEKKKE</sequence>
<reference evidence="9" key="1">
    <citation type="submission" date="2017-09" db="EMBL/GenBank/DDBJ databases">
        <title>Depth-based differentiation of microbial function through sediment-hosted aquifers and enrichment of novel symbionts in the deep terrestrial subsurface.</title>
        <authorList>
            <person name="Probst A.J."/>
            <person name="Ladd B."/>
            <person name="Jarett J.K."/>
            <person name="Geller-Mcgrath D.E."/>
            <person name="Sieber C.M.K."/>
            <person name="Emerson J.B."/>
            <person name="Anantharaman K."/>
            <person name="Thomas B.C."/>
            <person name="Malmstrom R."/>
            <person name="Stieglmeier M."/>
            <person name="Klingl A."/>
            <person name="Woyke T."/>
            <person name="Ryan C.M."/>
            <person name="Banfield J.F."/>
        </authorList>
    </citation>
    <scope>NUCLEOTIDE SEQUENCE [LARGE SCALE GENOMIC DNA]</scope>
</reference>
<dbReference type="Gene3D" id="2.170.120.20">
    <property type="entry name" value="Ribosomal protein L25, beta domain"/>
    <property type="match status" value="1"/>
</dbReference>
<dbReference type="InterPro" id="IPR029751">
    <property type="entry name" value="Ribosomal_L25_dom"/>
</dbReference>
<dbReference type="PANTHER" id="PTHR33284">
    <property type="entry name" value="RIBOSOMAL PROTEIN L25/GLN-TRNA SYNTHETASE, ANTI-CODON-BINDING DOMAIN-CONTAINING PROTEIN"/>
    <property type="match status" value="1"/>
</dbReference>
<accession>A0A2H0VAZ4</accession>
<evidence type="ECO:0000256" key="2">
    <source>
        <dbReference type="ARBA" id="ARBA00022884"/>
    </source>
</evidence>
<dbReference type="InterPro" id="IPR020056">
    <property type="entry name" value="Rbsml_bL25/Gln-tRNA_synth_N"/>
</dbReference>
<feature type="region of interest" description="Disordered" evidence="5">
    <location>
        <begin position="171"/>
        <end position="229"/>
    </location>
</feature>
<keyword evidence="1" id="KW-0699">rRNA-binding</keyword>
<dbReference type="CDD" id="cd00495">
    <property type="entry name" value="Ribosomal_L25_TL5_CTC"/>
    <property type="match status" value="1"/>
</dbReference>
<feature type="domain" description="Large ribosomal subunit protein bL25 L25" evidence="6">
    <location>
        <begin position="4"/>
        <end position="81"/>
    </location>
</feature>
<keyword evidence="4" id="KW-0687">Ribonucleoprotein</keyword>
<dbReference type="AlphaFoldDB" id="A0A2H0VAZ4"/>
<dbReference type="Gene3D" id="2.40.240.10">
    <property type="entry name" value="Ribosomal Protein L25, Chain P"/>
    <property type="match status" value="1"/>
</dbReference>
<organism evidence="8 9">
    <name type="scientific">Candidatus Doudnabacteria bacterium CG10_big_fil_rev_8_21_14_0_10_42_18</name>
    <dbReference type="NCBI Taxonomy" id="1974552"/>
    <lineage>
        <taxon>Bacteria</taxon>
        <taxon>Candidatus Doudnaibacteriota</taxon>
    </lineage>
</organism>
<dbReference type="Pfam" id="PF14693">
    <property type="entry name" value="Ribosomal_TL5_C"/>
    <property type="match status" value="1"/>
</dbReference>
<evidence type="ECO:0000259" key="6">
    <source>
        <dbReference type="Pfam" id="PF01386"/>
    </source>
</evidence>
<evidence type="ECO:0000256" key="1">
    <source>
        <dbReference type="ARBA" id="ARBA00022730"/>
    </source>
</evidence>
<dbReference type="Proteomes" id="UP000230922">
    <property type="component" value="Unassembled WGS sequence"/>
</dbReference>
<evidence type="ECO:0000256" key="3">
    <source>
        <dbReference type="ARBA" id="ARBA00022980"/>
    </source>
</evidence>
<feature type="domain" description="Large ribosomal subunit protein bL25 beta" evidence="7">
    <location>
        <begin position="89"/>
        <end position="174"/>
    </location>
</feature>
<protein>
    <submittedName>
        <fullName evidence="8">50S ribosomal protein L25</fullName>
    </submittedName>
</protein>
<dbReference type="GO" id="GO:0008097">
    <property type="term" value="F:5S rRNA binding"/>
    <property type="evidence" value="ECO:0007669"/>
    <property type="project" value="InterPro"/>
</dbReference>
<dbReference type="Pfam" id="PF01386">
    <property type="entry name" value="Ribosomal_L25p"/>
    <property type="match status" value="1"/>
</dbReference>
<proteinExistence type="inferred from homology"/>
<dbReference type="InterPro" id="IPR020057">
    <property type="entry name" value="Ribosomal_bL25_b-dom"/>
</dbReference>
<comment type="caution">
    <text evidence="8">The sequence shown here is derived from an EMBL/GenBank/DDBJ whole genome shotgun (WGS) entry which is preliminary data.</text>
</comment>
<dbReference type="InterPro" id="IPR011035">
    <property type="entry name" value="Ribosomal_bL25/Gln-tRNA_synth"/>
</dbReference>
<feature type="non-terminal residue" evidence="8">
    <location>
        <position position="1"/>
    </location>
</feature>
<dbReference type="GO" id="GO:0022625">
    <property type="term" value="C:cytosolic large ribosomal subunit"/>
    <property type="evidence" value="ECO:0007669"/>
    <property type="project" value="TreeGrafter"/>
</dbReference>
<gene>
    <name evidence="8" type="ORF">COT92_02000</name>
</gene>
<feature type="compositionally biased region" description="Basic and acidic residues" evidence="5">
    <location>
        <begin position="194"/>
        <end position="229"/>
    </location>
</feature>
<dbReference type="InterPro" id="IPR037121">
    <property type="entry name" value="Ribosomal_bL25_C"/>
</dbReference>
<evidence type="ECO:0000256" key="5">
    <source>
        <dbReference type="SAM" id="MobiDB-lite"/>
    </source>
</evidence>
<dbReference type="InterPro" id="IPR001021">
    <property type="entry name" value="Ribosomal_bL25_long"/>
</dbReference>
<dbReference type="InterPro" id="IPR020930">
    <property type="entry name" value="Ribosomal_uL5_bac-type"/>
</dbReference>
<evidence type="ECO:0000259" key="7">
    <source>
        <dbReference type="Pfam" id="PF14693"/>
    </source>
</evidence>
<dbReference type="GO" id="GO:0006412">
    <property type="term" value="P:translation"/>
    <property type="evidence" value="ECO:0007669"/>
    <property type="project" value="InterPro"/>
</dbReference>
<dbReference type="GO" id="GO:0003735">
    <property type="term" value="F:structural constituent of ribosome"/>
    <property type="evidence" value="ECO:0007669"/>
    <property type="project" value="InterPro"/>
</dbReference>
<dbReference type="NCBIfam" id="TIGR00731">
    <property type="entry name" value="bL25_bact_ctc"/>
    <property type="match status" value="1"/>
</dbReference>
<evidence type="ECO:0000313" key="8">
    <source>
        <dbReference type="EMBL" id="PIR96264.1"/>
    </source>
</evidence>
<dbReference type="HAMAP" id="MF_01334">
    <property type="entry name" value="Ribosomal_bL25_CTC"/>
    <property type="match status" value="1"/>
</dbReference>